<gene>
    <name evidence="1" type="ORF">MNODULE_21205</name>
</gene>
<evidence type="ECO:0000313" key="1">
    <source>
        <dbReference type="EMBL" id="NKE73280.1"/>
    </source>
</evidence>
<proteinExistence type="predicted"/>
<accession>A0A7X6DTT7</accession>
<reference evidence="1 2" key="1">
    <citation type="journal article" date="2020" name="Nature">
        <title>Bacterial chemolithoautotrophy via manganese oxidation.</title>
        <authorList>
            <person name="Yu H."/>
            <person name="Leadbetter J.R."/>
        </authorList>
    </citation>
    <scope>NUCLEOTIDE SEQUENCE [LARGE SCALE GENOMIC DNA]</scope>
    <source>
        <strain evidence="1 2">Mn-1</strain>
    </source>
</reference>
<protein>
    <submittedName>
        <fullName evidence="1">Uncharacterized protein</fullName>
    </submittedName>
</protein>
<organism evidence="1 2">
    <name type="scientific">Candidatus Manganitrophus noduliformans</name>
    <dbReference type="NCBI Taxonomy" id="2606439"/>
    <lineage>
        <taxon>Bacteria</taxon>
        <taxon>Pseudomonadati</taxon>
        <taxon>Nitrospirota</taxon>
        <taxon>Nitrospiria</taxon>
        <taxon>Candidatus Troglogloeales</taxon>
        <taxon>Candidatus Manganitrophaceae</taxon>
        <taxon>Candidatus Manganitrophus</taxon>
    </lineage>
</organism>
<name>A0A7X6DTT7_9BACT</name>
<dbReference type="RefSeq" id="WP_168063207.1">
    <property type="nucleotide sequence ID" value="NZ_VTOW01000005.1"/>
</dbReference>
<keyword evidence="2" id="KW-1185">Reference proteome</keyword>
<dbReference type="Proteomes" id="UP000534783">
    <property type="component" value="Unassembled WGS sequence"/>
</dbReference>
<comment type="caution">
    <text evidence="1">The sequence shown here is derived from an EMBL/GenBank/DDBJ whole genome shotgun (WGS) entry which is preliminary data.</text>
</comment>
<evidence type="ECO:0000313" key="2">
    <source>
        <dbReference type="Proteomes" id="UP000534783"/>
    </source>
</evidence>
<sequence length="255" mass="29850">MIIQKLYLTKDHLSLFPEKERVFFILLGHLANEISVLTKLMILSENRSETEVVRKAYSMQASIIARIIIGKLYESWVLLEMNFFKSKLSKQYESKLTNDGQQALRNLKKYFGKKNLIKSIRNNFSFHYPSFDEINKQLKAIPNDTNFQFFLGECNANTNYYMSEEVISNLMLNQVKSKDTTLQDAMFDVFQDLTQVSGWFVTFSGDCMITLSEEFLGKVKDKLKLQTIEVESQGNIWETKIPFFLDWQKKLNFSD</sequence>
<dbReference type="AlphaFoldDB" id="A0A7X6DTT7"/>
<dbReference type="EMBL" id="VTOW01000005">
    <property type="protein sequence ID" value="NKE73280.1"/>
    <property type="molecule type" value="Genomic_DNA"/>
</dbReference>